<keyword evidence="2" id="KW-1185">Reference proteome</keyword>
<reference evidence="1" key="1">
    <citation type="submission" date="2023-10" db="EMBL/GenBank/DDBJ databases">
        <title>Genome assemblies of two species of porcelain crab, Petrolisthes cinctipes and Petrolisthes manimaculis (Anomura: Porcellanidae).</title>
        <authorList>
            <person name="Angst P."/>
        </authorList>
    </citation>
    <scope>NUCLEOTIDE SEQUENCE</scope>
    <source>
        <strain evidence="1">PB745_01</strain>
        <tissue evidence="1">Gill</tissue>
    </source>
</reference>
<dbReference type="EMBL" id="JAWQEG010003128">
    <property type="protein sequence ID" value="KAK3867806.1"/>
    <property type="molecule type" value="Genomic_DNA"/>
</dbReference>
<evidence type="ECO:0000313" key="1">
    <source>
        <dbReference type="EMBL" id="KAK3867806.1"/>
    </source>
</evidence>
<organism evidence="1 2">
    <name type="scientific">Petrolisthes cinctipes</name>
    <name type="common">Flat porcelain crab</name>
    <dbReference type="NCBI Taxonomy" id="88211"/>
    <lineage>
        <taxon>Eukaryota</taxon>
        <taxon>Metazoa</taxon>
        <taxon>Ecdysozoa</taxon>
        <taxon>Arthropoda</taxon>
        <taxon>Crustacea</taxon>
        <taxon>Multicrustacea</taxon>
        <taxon>Malacostraca</taxon>
        <taxon>Eumalacostraca</taxon>
        <taxon>Eucarida</taxon>
        <taxon>Decapoda</taxon>
        <taxon>Pleocyemata</taxon>
        <taxon>Anomura</taxon>
        <taxon>Galatheoidea</taxon>
        <taxon>Porcellanidae</taxon>
        <taxon>Petrolisthes</taxon>
    </lineage>
</organism>
<proteinExistence type="predicted"/>
<sequence length="167" mass="18709">MLSNAEGGRCCRVDGLQLECEVIVVGTPLSPTHLYYTTCQPSSLSRLTLPTRPTPHILHPSPQPHISYLTSQSPTSHPIFYTPVHNLTLHISHLQFTTSQLTFYTPVHNLTPHILHPSPQPYTSYFTPQSPTSHPIFCISFLRHISYTSAPRPILLTYHISVSHPIA</sequence>
<dbReference type="AlphaFoldDB" id="A0AAE1F697"/>
<name>A0AAE1F697_PETCI</name>
<gene>
    <name evidence="1" type="ORF">Pcinc_026759</name>
</gene>
<evidence type="ECO:0000313" key="2">
    <source>
        <dbReference type="Proteomes" id="UP001286313"/>
    </source>
</evidence>
<dbReference type="Proteomes" id="UP001286313">
    <property type="component" value="Unassembled WGS sequence"/>
</dbReference>
<protein>
    <submittedName>
        <fullName evidence="1">Uncharacterized protein</fullName>
    </submittedName>
</protein>
<accession>A0AAE1F697</accession>
<comment type="caution">
    <text evidence="1">The sequence shown here is derived from an EMBL/GenBank/DDBJ whole genome shotgun (WGS) entry which is preliminary data.</text>
</comment>